<sequence>MLSIALTYNTTNESFNRLVSIIIPYYNNSKTIKSTLKSLDNQVYKNIEILIIDDNSDLDIPNLDNFNHLNIFYKRNQKNYGASASRNIGLSYAKGDFIQFLDADDIISPNKIYEQVKKLENNLDGIAFGDWAYFINNNESKNINENKYFRRNFDSADYLYELNNYFNRMMPIHSYLIPKKIIDKSTGWDETITLGDDGEFMNRIIPLANGLLYTPNCYAFYRRGNTQSLSHRRDHVSILSSLKCTESYEKVIKSFYPKNLKLIDSVVYRYTLNYHIFFDDKINGLFIKNKILNEYKSQFSFIGSKHSIWSQKILGLYNYLMLKKQLKKYFG</sequence>
<feature type="domain" description="Glycosyltransferase 2-like" evidence="1">
    <location>
        <begin position="20"/>
        <end position="150"/>
    </location>
</feature>
<protein>
    <submittedName>
        <fullName evidence="2">Glycosyltransferase</fullName>
    </submittedName>
</protein>
<dbReference type="Proteomes" id="UP000462931">
    <property type="component" value="Unassembled WGS sequence"/>
</dbReference>
<dbReference type="InterPro" id="IPR050834">
    <property type="entry name" value="Glycosyltransf_2"/>
</dbReference>
<dbReference type="Pfam" id="PF00535">
    <property type="entry name" value="Glycos_transf_2"/>
    <property type="match status" value="1"/>
</dbReference>
<dbReference type="PANTHER" id="PTHR43685:SF2">
    <property type="entry name" value="GLYCOSYLTRANSFERASE 2-LIKE DOMAIN-CONTAINING PROTEIN"/>
    <property type="match status" value="1"/>
</dbReference>
<keyword evidence="2" id="KW-0808">Transferase</keyword>
<dbReference type="AlphaFoldDB" id="A0A7K0FI69"/>
<organism evidence="2 3">
    <name type="scientific">Pedobacter puniceum</name>
    <dbReference type="NCBI Taxonomy" id="2666136"/>
    <lineage>
        <taxon>Bacteria</taxon>
        <taxon>Pseudomonadati</taxon>
        <taxon>Bacteroidota</taxon>
        <taxon>Sphingobacteriia</taxon>
        <taxon>Sphingobacteriales</taxon>
        <taxon>Sphingobacteriaceae</taxon>
        <taxon>Pedobacter</taxon>
    </lineage>
</organism>
<keyword evidence="3" id="KW-1185">Reference proteome</keyword>
<dbReference type="InterPro" id="IPR001173">
    <property type="entry name" value="Glyco_trans_2-like"/>
</dbReference>
<comment type="caution">
    <text evidence="2">The sequence shown here is derived from an EMBL/GenBank/DDBJ whole genome shotgun (WGS) entry which is preliminary data.</text>
</comment>
<evidence type="ECO:0000313" key="2">
    <source>
        <dbReference type="EMBL" id="MRX45674.1"/>
    </source>
</evidence>
<dbReference type="EMBL" id="WKJI01000001">
    <property type="protein sequence ID" value="MRX45674.1"/>
    <property type="molecule type" value="Genomic_DNA"/>
</dbReference>
<dbReference type="Gene3D" id="3.90.550.10">
    <property type="entry name" value="Spore Coat Polysaccharide Biosynthesis Protein SpsA, Chain A"/>
    <property type="match status" value="1"/>
</dbReference>
<dbReference type="GO" id="GO:0016740">
    <property type="term" value="F:transferase activity"/>
    <property type="evidence" value="ECO:0007669"/>
    <property type="project" value="UniProtKB-KW"/>
</dbReference>
<accession>A0A7K0FI69</accession>
<evidence type="ECO:0000313" key="3">
    <source>
        <dbReference type="Proteomes" id="UP000462931"/>
    </source>
</evidence>
<evidence type="ECO:0000259" key="1">
    <source>
        <dbReference type="Pfam" id="PF00535"/>
    </source>
</evidence>
<dbReference type="PANTHER" id="PTHR43685">
    <property type="entry name" value="GLYCOSYLTRANSFERASE"/>
    <property type="match status" value="1"/>
</dbReference>
<reference evidence="2 3" key="1">
    <citation type="submission" date="2019-11" db="EMBL/GenBank/DDBJ databases">
        <authorList>
            <person name="Cheng Q."/>
            <person name="Yang Z."/>
        </authorList>
    </citation>
    <scope>NUCLEOTIDE SEQUENCE [LARGE SCALE GENOMIC DNA]</scope>
    <source>
        <strain evidence="2 3">HX-22-1</strain>
    </source>
</reference>
<gene>
    <name evidence="2" type="ORF">GJJ64_00555</name>
</gene>
<dbReference type="SUPFAM" id="SSF53448">
    <property type="entry name" value="Nucleotide-diphospho-sugar transferases"/>
    <property type="match status" value="1"/>
</dbReference>
<proteinExistence type="predicted"/>
<name>A0A7K0FI69_9SPHI</name>
<dbReference type="InterPro" id="IPR029044">
    <property type="entry name" value="Nucleotide-diphossugar_trans"/>
</dbReference>
<dbReference type="CDD" id="cd00761">
    <property type="entry name" value="Glyco_tranf_GTA_type"/>
    <property type="match status" value="1"/>
</dbReference>